<dbReference type="SUPFAM" id="SSF48452">
    <property type="entry name" value="TPR-like"/>
    <property type="match status" value="1"/>
</dbReference>
<evidence type="ECO:0000313" key="8">
    <source>
        <dbReference type="Proteomes" id="UP000799776"/>
    </source>
</evidence>
<evidence type="ECO:0000256" key="3">
    <source>
        <dbReference type="ARBA" id="ARBA00022737"/>
    </source>
</evidence>
<dbReference type="OrthoDB" id="10265668at2759"/>
<dbReference type="FunFam" id="1.25.40.10:FF:000064">
    <property type="entry name" value="Putative pre-mrna-processing factor 39"/>
    <property type="match status" value="1"/>
</dbReference>
<dbReference type="InterPro" id="IPR011990">
    <property type="entry name" value="TPR-like_helical_dom_sf"/>
</dbReference>
<name>A0A9P4I241_9PEZI</name>
<dbReference type="Gene3D" id="1.25.40.10">
    <property type="entry name" value="Tetratricopeptide repeat domain"/>
    <property type="match status" value="2"/>
</dbReference>
<sequence>MADLSFLGVDEDYAELKKLNAEVLENPDEFEAWEKTVQAAEQLEGGLNRNSSPQSIAAWRAVYDKFLLKFPLVFAYWKRYADLEFSIAGTEAAELVYERGVASIGSSVELWANYCNFKTDTNHDPDVQRELWERGASCVGIDFHAESFWDKYIEFEERLEATDKVFAILKRVIHIPQYYYAKYFERYQPLAAKQPVEACVPPEVLAQFRAELQADPTPRSDYDVERELRARIDAYNQEIFLKTQSEVSKRWTFEGAIKRPYFLATDLDETELENWKKYLDFEEAEGDHQRITFLYERCLVAAAHYDEIWLRYARWMMGQLNKEEEVRNIYQRASCLYAPIARPAIRLQYALFEEMVGRVDVAHAIYEAILMSLPNHVDTIISWANLAKRHSGIDGAVQVYRSHIEEPSCDVNTKGTLAAECARLIWKVHGDADKAREVFRENAGLYLEVRSFWSSYLNFELEQATSAETESTQMERIKQVHAEIRHKSRLPAEVVQELTHRYMAYLLERGNKNAAKEYLTLDMEING</sequence>
<dbReference type="PANTHER" id="PTHR17204">
    <property type="entry name" value="PRE-MRNA PROCESSING PROTEIN PRP39-RELATED"/>
    <property type="match status" value="1"/>
</dbReference>
<proteinExistence type="inferred from homology"/>
<dbReference type="AlphaFoldDB" id="A0A9P4I241"/>
<gene>
    <name evidence="7" type="ORF">K490DRAFT_33371</name>
</gene>
<comment type="similarity">
    <text evidence="6">Belongs to the PRP39 family.</text>
</comment>
<evidence type="ECO:0000256" key="5">
    <source>
        <dbReference type="ARBA" id="ARBA00023242"/>
    </source>
</evidence>
<dbReference type="InterPro" id="IPR059164">
    <property type="entry name" value="HAT_PRP39_C"/>
</dbReference>
<evidence type="ECO:0008006" key="9">
    <source>
        <dbReference type="Google" id="ProtNLM"/>
    </source>
</evidence>
<evidence type="ECO:0000256" key="6">
    <source>
        <dbReference type="ARBA" id="ARBA00038019"/>
    </source>
</evidence>
<organism evidence="7 8">
    <name type="scientific">Saccharata proteae CBS 121410</name>
    <dbReference type="NCBI Taxonomy" id="1314787"/>
    <lineage>
        <taxon>Eukaryota</taxon>
        <taxon>Fungi</taxon>
        <taxon>Dikarya</taxon>
        <taxon>Ascomycota</taxon>
        <taxon>Pezizomycotina</taxon>
        <taxon>Dothideomycetes</taxon>
        <taxon>Dothideomycetes incertae sedis</taxon>
        <taxon>Botryosphaeriales</taxon>
        <taxon>Saccharataceae</taxon>
        <taxon>Saccharata</taxon>
    </lineage>
</organism>
<dbReference type="Proteomes" id="UP000799776">
    <property type="component" value="Unassembled WGS sequence"/>
</dbReference>
<comment type="caution">
    <text evidence="7">The sequence shown here is derived from an EMBL/GenBank/DDBJ whole genome shotgun (WGS) entry which is preliminary data.</text>
</comment>
<dbReference type="GO" id="GO:0000395">
    <property type="term" value="P:mRNA 5'-splice site recognition"/>
    <property type="evidence" value="ECO:0007669"/>
    <property type="project" value="TreeGrafter"/>
</dbReference>
<dbReference type="FunFam" id="1.25.40.10:FF:000451">
    <property type="entry name" value="mRNA splicing protein (Prp39), putative"/>
    <property type="match status" value="1"/>
</dbReference>
<dbReference type="SMART" id="SM00386">
    <property type="entry name" value="HAT"/>
    <property type="match status" value="8"/>
</dbReference>
<dbReference type="GO" id="GO:0030627">
    <property type="term" value="F:pre-mRNA 5'-splice site binding"/>
    <property type="evidence" value="ECO:0007669"/>
    <property type="project" value="TreeGrafter"/>
</dbReference>
<dbReference type="GO" id="GO:0071004">
    <property type="term" value="C:U2-type prespliceosome"/>
    <property type="evidence" value="ECO:0007669"/>
    <property type="project" value="TreeGrafter"/>
</dbReference>
<keyword evidence="4" id="KW-0508">mRNA splicing</keyword>
<dbReference type="Pfam" id="PF23241">
    <property type="entry name" value="HAT_PRP39_C"/>
    <property type="match status" value="1"/>
</dbReference>
<keyword evidence="8" id="KW-1185">Reference proteome</keyword>
<dbReference type="PANTHER" id="PTHR17204:SF5">
    <property type="entry name" value="PRE-MRNA-PROCESSING FACTOR 39"/>
    <property type="match status" value="1"/>
</dbReference>
<evidence type="ECO:0000256" key="1">
    <source>
        <dbReference type="ARBA" id="ARBA00004123"/>
    </source>
</evidence>
<dbReference type="GO" id="GO:0000243">
    <property type="term" value="C:commitment complex"/>
    <property type="evidence" value="ECO:0007669"/>
    <property type="project" value="TreeGrafter"/>
</dbReference>
<protein>
    <recommendedName>
        <fullName evidence="9">TPR-like protein</fullName>
    </recommendedName>
</protein>
<keyword evidence="2" id="KW-0507">mRNA processing</keyword>
<keyword evidence="5" id="KW-0539">Nucleus</keyword>
<dbReference type="EMBL" id="ML978712">
    <property type="protein sequence ID" value="KAF2090797.1"/>
    <property type="molecule type" value="Genomic_DNA"/>
</dbReference>
<reference evidence="7" key="1">
    <citation type="journal article" date="2020" name="Stud. Mycol.">
        <title>101 Dothideomycetes genomes: a test case for predicting lifestyles and emergence of pathogens.</title>
        <authorList>
            <person name="Haridas S."/>
            <person name="Albert R."/>
            <person name="Binder M."/>
            <person name="Bloem J."/>
            <person name="Labutti K."/>
            <person name="Salamov A."/>
            <person name="Andreopoulos B."/>
            <person name="Baker S."/>
            <person name="Barry K."/>
            <person name="Bills G."/>
            <person name="Bluhm B."/>
            <person name="Cannon C."/>
            <person name="Castanera R."/>
            <person name="Culley D."/>
            <person name="Daum C."/>
            <person name="Ezra D."/>
            <person name="Gonzalez J."/>
            <person name="Henrissat B."/>
            <person name="Kuo A."/>
            <person name="Liang C."/>
            <person name="Lipzen A."/>
            <person name="Lutzoni F."/>
            <person name="Magnuson J."/>
            <person name="Mondo S."/>
            <person name="Nolan M."/>
            <person name="Ohm R."/>
            <person name="Pangilinan J."/>
            <person name="Park H.-J."/>
            <person name="Ramirez L."/>
            <person name="Alfaro M."/>
            <person name="Sun H."/>
            <person name="Tritt A."/>
            <person name="Yoshinaga Y."/>
            <person name="Zwiers L.-H."/>
            <person name="Turgeon B."/>
            <person name="Goodwin S."/>
            <person name="Spatafora J."/>
            <person name="Crous P."/>
            <person name="Grigoriev I."/>
        </authorList>
    </citation>
    <scope>NUCLEOTIDE SEQUENCE</scope>
    <source>
        <strain evidence="7">CBS 121410</strain>
    </source>
</reference>
<dbReference type="InterPro" id="IPR003107">
    <property type="entry name" value="HAT"/>
</dbReference>
<evidence type="ECO:0000256" key="4">
    <source>
        <dbReference type="ARBA" id="ARBA00023187"/>
    </source>
</evidence>
<keyword evidence="3" id="KW-0677">Repeat</keyword>
<comment type="subcellular location">
    <subcellularLocation>
        <location evidence="1">Nucleus</location>
    </subcellularLocation>
</comment>
<evidence type="ECO:0000313" key="7">
    <source>
        <dbReference type="EMBL" id="KAF2090797.1"/>
    </source>
</evidence>
<accession>A0A9P4I241</accession>
<dbReference type="GO" id="GO:0005685">
    <property type="term" value="C:U1 snRNP"/>
    <property type="evidence" value="ECO:0007669"/>
    <property type="project" value="TreeGrafter"/>
</dbReference>
<evidence type="ECO:0000256" key="2">
    <source>
        <dbReference type="ARBA" id="ARBA00022664"/>
    </source>
</evidence>
<dbReference type="Pfam" id="PF23240">
    <property type="entry name" value="HAT_PRP39_N"/>
    <property type="match status" value="1"/>
</dbReference>